<evidence type="ECO:0000313" key="2">
    <source>
        <dbReference type="Proteomes" id="UP000054549"/>
    </source>
</evidence>
<dbReference type="InParanoid" id="A0A0C2W7F8"/>
<evidence type="ECO:0000313" key="1">
    <source>
        <dbReference type="EMBL" id="KIL57062.1"/>
    </source>
</evidence>
<keyword evidence="2" id="KW-1185">Reference proteome</keyword>
<proteinExistence type="predicted"/>
<gene>
    <name evidence="1" type="ORF">M378DRAFT_172168</name>
</gene>
<dbReference type="HOGENOM" id="CLU_2811825_0_0_1"/>
<reference evidence="1 2" key="1">
    <citation type="submission" date="2014-04" db="EMBL/GenBank/DDBJ databases">
        <title>Evolutionary Origins and Diversification of the Mycorrhizal Mutualists.</title>
        <authorList>
            <consortium name="DOE Joint Genome Institute"/>
            <consortium name="Mycorrhizal Genomics Consortium"/>
            <person name="Kohler A."/>
            <person name="Kuo A."/>
            <person name="Nagy L.G."/>
            <person name="Floudas D."/>
            <person name="Copeland A."/>
            <person name="Barry K.W."/>
            <person name="Cichocki N."/>
            <person name="Veneault-Fourrey C."/>
            <person name="LaButti K."/>
            <person name="Lindquist E.A."/>
            <person name="Lipzen A."/>
            <person name="Lundell T."/>
            <person name="Morin E."/>
            <person name="Murat C."/>
            <person name="Riley R."/>
            <person name="Ohm R."/>
            <person name="Sun H."/>
            <person name="Tunlid A."/>
            <person name="Henrissat B."/>
            <person name="Grigoriev I.V."/>
            <person name="Hibbett D.S."/>
            <person name="Martin F."/>
        </authorList>
    </citation>
    <scope>NUCLEOTIDE SEQUENCE [LARGE SCALE GENOMIC DNA]</scope>
    <source>
        <strain evidence="1 2">Koide BX008</strain>
    </source>
</reference>
<dbReference type="EMBL" id="KN818384">
    <property type="protein sequence ID" value="KIL57062.1"/>
    <property type="molecule type" value="Genomic_DNA"/>
</dbReference>
<organism evidence="1 2">
    <name type="scientific">Amanita muscaria (strain Koide BX008)</name>
    <dbReference type="NCBI Taxonomy" id="946122"/>
    <lineage>
        <taxon>Eukaryota</taxon>
        <taxon>Fungi</taxon>
        <taxon>Dikarya</taxon>
        <taxon>Basidiomycota</taxon>
        <taxon>Agaricomycotina</taxon>
        <taxon>Agaricomycetes</taxon>
        <taxon>Agaricomycetidae</taxon>
        <taxon>Agaricales</taxon>
        <taxon>Pluteineae</taxon>
        <taxon>Amanitaceae</taxon>
        <taxon>Amanita</taxon>
    </lineage>
</organism>
<sequence>MVDIARIGRQCKKRQSGGLRDDFGKQEYEGRSNCGVVISRQQRSTVEIYSHSPTGTFTIMWRWSLGG</sequence>
<dbReference type="Proteomes" id="UP000054549">
    <property type="component" value="Unassembled WGS sequence"/>
</dbReference>
<accession>A0A0C2W7F8</accession>
<name>A0A0C2W7F8_AMAMK</name>
<protein>
    <submittedName>
        <fullName evidence="1">Uncharacterized protein</fullName>
    </submittedName>
</protein>
<dbReference type="AlphaFoldDB" id="A0A0C2W7F8"/>